<dbReference type="AlphaFoldDB" id="A0A6L8ME76"/>
<dbReference type="Proteomes" id="UP000474565">
    <property type="component" value="Unassembled WGS sequence"/>
</dbReference>
<protein>
    <submittedName>
        <fullName evidence="1">Uncharacterized protein</fullName>
    </submittedName>
</protein>
<evidence type="ECO:0000313" key="1">
    <source>
        <dbReference type="EMBL" id="MYM81093.1"/>
    </source>
</evidence>
<proteinExistence type="predicted"/>
<sequence length="90" mass="9840">MNTGLNSELQATRVPSVEELRARFLPPPGHSGDVIVLVNGHRVWKKRTDLGVGEPFIAFFGGDYSAVLEPDDPKIQTPGPADVEMPWPSM</sequence>
<dbReference type="EMBL" id="WWCP01000002">
    <property type="protein sequence ID" value="MYM81093.1"/>
    <property type="molecule type" value="Genomic_DNA"/>
</dbReference>
<accession>A0A6L8ME76</accession>
<comment type="caution">
    <text evidence="1">The sequence shown here is derived from an EMBL/GenBank/DDBJ whole genome shotgun (WGS) entry which is preliminary data.</text>
</comment>
<reference evidence="1 2" key="1">
    <citation type="submission" date="2019-12" db="EMBL/GenBank/DDBJ databases">
        <title>Novel species isolated from a subtropical stream in China.</title>
        <authorList>
            <person name="Lu H."/>
        </authorList>
    </citation>
    <scope>NUCLEOTIDE SEQUENCE [LARGE SCALE GENOMIC DNA]</scope>
    <source>
        <strain evidence="1 2">FT50W</strain>
    </source>
</reference>
<evidence type="ECO:0000313" key="2">
    <source>
        <dbReference type="Proteomes" id="UP000474565"/>
    </source>
</evidence>
<organism evidence="1 2">
    <name type="scientific">Duganella lactea</name>
    <dbReference type="NCBI Taxonomy" id="2692173"/>
    <lineage>
        <taxon>Bacteria</taxon>
        <taxon>Pseudomonadati</taxon>
        <taxon>Pseudomonadota</taxon>
        <taxon>Betaproteobacteria</taxon>
        <taxon>Burkholderiales</taxon>
        <taxon>Oxalobacteraceae</taxon>
        <taxon>Telluria group</taxon>
        <taxon>Duganella</taxon>
    </lineage>
</organism>
<gene>
    <name evidence="1" type="ORF">GTP44_03845</name>
</gene>
<dbReference type="RefSeq" id="WP_161018391.1">
    <property type="nucleotide sequence ID" value="NZ_WWCP01000002.1"/>
</dbReference>
<name>A0A6L8ME76_9BURK</name>